<evidence type="ECO:0000313" key="3">
    <source>
        <dbReference type="Proteomes" id="UP000750711"/>
    </source>
</evidence>
<evidence type="ECO:0000256" key="1">
    <source>
        <dbReference type="SAM" id="MobiDB-lite"/>
    </source>
</evidence>
<reference evidence="2" key="1">
    <citation type="submission" date="2021-03" db="EMBL/GenBank/DDBJ databases">
        <title>Comparative genomics and phylogenomic investigation of the class Geoglossomycetes provide insights into ecological specialization and systematics.</title>
        <authorList>
            <person name="Melie T."/>
            <person name="Pirro S."/>
            <person name="Miller A.N."/>
            <person name="Quandt A."/>
        </authorList>
    </citation>
    <scope>NUCLEOTIDE SEQUENCE</scope>
    <source>
        <strain evidence="2">CAQ_001_2017</strain>
    </source>
</reference>
<feature type="compositionally biased region" description="Basic and acidic residues" evidence="1">
    <location>
        <begin position="83"/>
        <end position="95"/>
    </location>
</feature>
<gene>
    <name evidence="2" type="ORF">GP486_005671</name>
</gene>
<proteinExistence type="predicted"/>
<dbReference type="EMBL" id="JAGHQM010001105">
    <property type="protein sequence ID" value="KAH0556407.1"/>
    <property type="molecule type" value="Genomic_DNA"/>
</dbReference>
<organism evidence="2 3">
    <name type="scientific">Trichoglossum hirsutum</name>
    <dbReference type="NCBI Taxonomy" id="265104"/>
    <lineage>
        <taxon>Eukaryota</taxon>
        <taxon>Fungi</taxon>
        <taxon>Dikarya</taxon>
        <taxon>Ascomycota</taxon>
        <taxon>Pezizomycotina</taxon>
        <taxon>Geoglossomycetes</taxon>
        <taxon>Geoglossales</taxon>
        <taxon>Geoglossaceae</taxon>
        <taxon>Trichoglossum</taxon>
    </lineage>
</organism>
<name>A0A9P8RLU0_9PEZI</name>
<feature type="region of interest" description="Disordered" evidence="1">
    <location>
        <begin position="69"/>
        <end position="99"/>
    </location>
</feature>
<sequence length="185" mass="20222">MHEAAIGGNEAVAQLPLENGAEHRGREMSRATRTALNTRPADGLHAAVKKEADIEAKCELAKMALTPDGLVPERIHSPGRRQPRTEQNIEPRDDPGTTVLLGAKDRPGIPAGHEASCHADTRPKAHSNKRHIYPSICLHLPPPFERRYGDLSPLGYEGECAQHELYTGANDESLPIGSIRQRSRV</sequence>
<comment type="caution">
    <text evidence="2">The sequence shown here is derived from an EMBL/GenBank/DDBJ whole genome shotgun (WGS) entry which is preliminary data.</text>
</comment>
<evidence type="ECO:0000313" key="2">
    <source>
        <dbReference type="EMBL" id="KAH0556407.1"/>
    </source>
</evidence>
<protein>
    <submittedName>
        <fullName evidence="2">Uncharacterized protein</fullName>
    </submittedName>
</protein>
<accession>A0A9P8RLU0</accession>
<dbReference type="AlphaFoldDB" id="A0A9P8RLU0"/>
<keyword evidence="3" id="KW-1185">Reference proteome</keyword>
<dbReference type="Proteomes" id="UP000750711">
    <property type="component" value="Unassembled WGS sequence"/>
</dbReference>